<comment type="cofactor">
    <cofactor evidence="1">
        <name>pyridoxal 5'-phosphate</name>
        <dbReference type="ChEBI" id="CHEBI:597326"/>
    </cofactor>
</comment>
<dbReference type="PIRSF" id="PIRSF006278">
    <property type="entry name" value="ACCD_DCysDesulf"/>
    <property type="match status" value="1"/>
</dbReference>
<keyword evidence="3" id="KW-0663">Pyridoxal phosphate</keyword>
<dbReference type="InterPro" id="IPR027278">
    <property type="entry name" value="ACCD_DCysDesulf"/>
</dbReference>
<dbReference type="EMBL" id="JAAVJC010000428">
    <property type="protein sequence ID" value="NJQ17829.1"/>
    <property type="molecule type" value="Genomic_DNA"/>
</dbReference>
<proteinExistence type="inferred from homology"/>
<evidence type="ECO:0000256" key="1">
    <source>
        <dbReference type="ARBA" id="ARBA00001933"/>
    </source>
</evidence>
<comment type="caution">
    <text evidence="5">The sequence shown here is derived from an EMBL/GenBank/DDBJ whole genome shotgun (WGS) entry which is preliminary data.</text>
</comment>
<dbReference type="PANTHER" id="PTHR43780:SF2">
    <property type="entry name" value="1-AMINOCYCLOPROPANE-1-CARBOXYLATE DEAMINASE-RELATED"/>
    <property type="match status" value="1"/>
</dbReference>
<dbReference type="Proteomes" id="UP000727056">
    <property type="component" value="Unassembled WGS sequence"/>
</dbReference>
<dbReference type="Pfam" id="PF00291">
    <property type="entry name" value="PALP"/>
    <property type="match status" value="1"/>
</dbReference>
<dbReference type="SUPFAM" id="SSF53686">
    <property type="entry name" value="Tryptophan synthase beta subunit-like PLP-dependent enzymes"/>
    <property type="match status" value="1"/>
</dbReference>
<evidence type="ECO:0000259" key="4">
    <source>
        <dbReference type="Pfam" id="PF00291"/>
    </source>
</evidence>
<name>A0ABX1CKM2_9ACTN</name>
<evidence type="ECO:0000256" key="3">
    <source>
        <dbReference type="ARBA" id="ARBA00022898"/>
    </source>
</evidence>
<sequence length="324" mass="34160">MTNPPEGPDPLAALGPARLPSPVQEIDDERFASHGVRLLLKRDDLVHPRVIGNKWRKLTPHLRAALAEGAGTVVTVGGAYSNHLRALAAAGRPLGLRTVGIVRGDELAGRPLNPSLARCAEDGMRLHFVSRAEYRTRHDAAFARAVRERFGPARLVPEGGSDPLAVRSCAELGRELAAAHPRPDVVALACGTAGTLAGVAAGLAPDQRVLGVPVVRDPTLGDAVRRFQAAAFGGPRGRWELAEGFEHGGYGRTPPALLAFAADFTDRHGVPVESQYVAKLLYALAELTRRGSVRPGTVLAAVVTGRPDEPCAPDLDNSTTTSGI</sequence>
<dbReference type="RefSeq" id="WP_168090452.1">
    <property type="nucleotide sequence ID" value="NZ_JAAVJC010000428.1"/>
</dbReference>
<evidence type="ECO:0000256" key="2">
    <source>
        <dbReference type="ARBA" id="ARBA00008639"/>
    </source>
</evidence>
<gene>
    <name evidence="5" type="ORF">HCN52_23560</name>
</gene>
<organism evidence="5 6">
    <name type="scientific">Streptomyces bohaiensis</name>
    <dbReference type="NCBI Taxonomy" id="1431344"/>
    <lineage>
        <taxon>Bacteria</taxon>
        <taxon>Bacillati</taxon>
        <taxon>Actinomycetota</taxon>
        <taxon>Actinomycetes</taxon>
        <taxon>Kitasatosporales</taxon>
        <taxon>Streptomycetaceae</taxon>
        <taxon>Streptomyces</taxon>
    </lineage>
</organism>
<dbReference type="Gene3D" id="3.40.50.1100">
    <property type="match status" value="2"/>
</dbReference>
<dbReference type="PANTHER" id="PTHR43780">
    <property type="entry name" value="1-AMINOCYCLOPROPANE-1-CARBOXYLATE DEAMINASE-RELATED"/>
    <property type="match status" value="1"/>
</dbReference>
<evidence type="ECO:0000313" key="5">
    <source>
        <dbReference type="EMBL" id="NJQ17829.1"/>
    </source>
</evidence>
<dbReference type="InterPro" id="IPR036052">
    <property type="entry name" value="TrpB-like_PALP_sf"/>
</dbReference>
<evidence type="ECO:0000313" key="6">
    <source>
        <dbReference type="Proteomes" id="UP000727056"/>
    </source>
</evidence>
<keyword evidence="6" id="KW-1185">Reference proteome</keyword>
<accession>A0ABX1CKM2</accession>
<dbReference type="InterPro" id="IPR001926">
    <property type="entry name" value="TrpB-like_PALP"/>
</dbReference>
<feature type="domain" description="Tryptophan synthase beta chain-like PALP" evidence="4">
    <location>
        <begin position="32"/>
        <end position="305"/>
    </location>
</feature>
<protein>
    <submittedName>
        <fullName evidence="5">Pyridoxal-phosphate dependent enzyme</fullName>
    </submittedName>
</protein>
<comment type="similarity">
    <text evidence="2">Belongs to the ACC deaminase/D-cysteine desulfhydrase family.</text>
</comment>
<reference evidence="5 6" key="1">
    <citation type="submission" date="2020-03" db="EMBL/GenBank/DDBJ databases">
        <title>Draft genome of Streptomyces sp. ventii, isolated from the Axial Seamount in the Pacific Ocean, and resequencing of the two type strains Streptomyces lonarensis strain NCL 716 and Streptomyces bohaiensis strain 11A07.</title>
        <authorList>
            <person name="Loughran R.M."/>
            <person name="Pfannmuller K.M."/>
            <person name="Wasson B.J."/>
            <person name="Deadmond M.C."/>
            <person name="Paddock B.E."/>
            <person name="Koyack M.J."/>
            <person name="Gallegos D.A."/>
            <person name="Mitchell E.A."/>
            <person name="Ushijima B."/>
            <person name="Saw J.H."/>
            <person name="Mcphail K.L."/>
            <person name="Videau P."/>
        </authorList>
    </citation>
    <scope>NUCLEOTIDE SEQUENCE [LARGE SCALE GENOMIC DNA]</scope>
    <source>
        <strain evidence="5 6">11A07</strain>
    </source>
</reference>